<dbReference type="GO" id="GO:0005886">
    <property type="term" value="C:plasma membrane"/>
    <property type="evidence" value="ECO:0007669"/>
    <property type="project" value="UniProtKB-SubCell"/>
</dbReference>
<proteinExistence type="predicted"/>
<reference evidence="8" key="1">
    <citation type="submission" date="2016-07" db="EMBL/GenBank/DDBJ databases">
        <authorList>
            <person name="Kauffman K."/>
            <person name="Arevalo P."/>
            <person name="Polz M.F."/>
        </authorList>
    </citation>
    <scope>NUCLEOTIDE SEQUENCE</scope>
    <source>
        <strain evidence="8">10N.222.46.E12</strain>
    </source>
</reference>
<comment type="caution">
    <text evidence="8">The sequence shown here is derived from an EMBL/GenBank/DDBJ whole genome shotgun (WGS) entry which is preliminary data.</text>
</comment>
<dbReference type="RefSeq" id="WP_016785137.1">
    <property type="nucleotide sequence ID" value="NZ_AP025481.1"/>
</dbReference>
<evidence type="ECO:0000259" key="7">
    <source>
        <dbReference type="Pfam" id="PF06271"/>
    </source>
</evidence>
<evidence type="ECO:0000256" key="2">
    <source>
        <dbReference type="ARBA" id="ARBA00022475"/>
    </source>
</evidence>
<keyword evidence="3 6" id="KW-0812">Transmembrane</keyword>
<evidence type="ECO:0000256" key="5">
    <source>
        <dbReference type="ARBA" id="ARBA00023136"/>
    </source>
</evidence>
<evidence type="ECO:0000256" key="6">
    <source>
        <dbReference type="SAM" id="Phobius"/>
    </source>
</evidence>
<dbReference type="InterPro" id="IPR010432">
    <property type="entry name" value="RDD"/>
</dbReference>
<keyword evidence="5 6" id="KW-0472">Membrane</keyword>
<name>A0A7Z1S2A1_9VIBR</name>
<feature type="domain" description="RDD" evidence="7">
    <location>
        <begin position="11"/>
        <end position="156"/>
    </location>
</feature>
<dbReference type="AlphaFoldDB" id="A0A7Z1S2A1"/>
<feature type="transmembrane region" description="Helical" evidence="6">
    <location>
        <begin position="49"/>
        <end position="68"/>
    </location>
</feature>
<feature type="transmembrane region" description="Helical" evidence="6">
    <location>
        <begin position="121"/>
        <end position="142"/>
    </location>
</feature>
<evidence type="ECO:0000256" key="3">
    <source>
        <dbReference type="ARBA" id="ARBA00022692"/>
    </source>
</evidence>
<comment type="subcellular location">
    <subcellularLocation>
        <location evidence="1">Cell membrane</location>
        <topology evidence="1">Multi-pass membrane protein</topology>
    </subcellularLocation>
</comment>
<dbReference type="PANTHER" id="PTHR36115:SF6">
    <property type="entry name" value="PROLINE-RICH ANTIGEN HOMOLOG"/>
    <property type="match status" value="1"/>
</dbReference>
<evidence type="ECO:0000256" key="1">
    <source>
        <dbReference type="ARBA" id="ARBA00004651"/>
    </source>
</evidence>
<organism evidence="8">
    <name type="scientific">Vibrio cyclitrophicus</name>
    <dbReference type="NCBI Taxonomy" id="47951"/>
    <lineage>
        <taxon>Bacteria</taxon>
        <taxon>Pseudomonadati</taxon>
        <taxon>Pseudomonadota</taxon>
        <taxon>Gammaproteobacteria</taxon>
        <taxon>Vibrionales</taxon>
        <taxon>Vibrionaceae</taxon>
        <taxon>Vibrio</taxon>
    </lineage>
</organism>
<sequence length="314" mass="34969">MEEVQQKWICGFWTRIGALFIDTIFLGVLGYVVGLFLEDVFVQLGEWGRLIGFVVSITYFGVMNSSLLNGQTIGKKLLNIRVVDSCNSTISLPKSFLRYSFLAVPFSLNGAQITNEAVIPYLMYLLSFIVFGGLCSITYLYIFNRVTRQSLHDLAVGTYVVNAEASSEKLPSVWRPHLVVVTGLFVTAVLVPVLTSDLTQSESFKGLLVTQKAINNNESVKYAGVTEGATTFTSSNSGSKTTTYVKAQAFLYKDSVRDSEIAKQLVQTIIYTYPESLNKNLIKVTLTYGYDIGIASKWNSYNYKFNPQELKISE</sequence>
<feature type="transmembrane region" description="Helical" evidence="6">
    <location>
        <begin position="177"/>
        <end position="195"/>
    </location>
</feature>
<dbReference type="InterPro" id="IPR051791">
    <property type="entry name" value="Pra-immunoreactive"/>
</dbReference>
<dbReference type="EMBL" id="MDBS01000029">
    <property type="protein sequence ID" value="PMP28894.1"/>
    <property type="molecule type" value="Genomic_DNA"/>
</dbReference>
<protein>
    <recommendedName>
        <fullName evidence="7">RDD domain-containing protein</fullName>
    </recommendedName>
</protein>
<dbReference type="PANTHER" id="PTHR36115">
    <property type="entry name" value="PROLINE-RICH ANTIGEN HOMOLOG-RELATED"/>
    <property type="match status" value="1"/>
</dbReference>
<gene>
    <name evidence="8" type="ORF">BCS90_18030</name>
</gene>
<accession>A0A7Z1S2A1</accession>
<keyword evidence="2" id="KW-1003">Cell membrane</keyword>
<keyword evidence="4 6" id="KW-1133">Transmembrane helix</keyword>
<evidence type="ECO:0000313" key="8">
    <source>
        <dbReference type="EMBL" id="PMP28894.1"/>
    </source>
</evidence>
<reference evidence="8" key="2">
    <citation type="journal article" date="2018" name="Nature">
        <title>A major lineage of non-tailed dsDNA viruses as unrecognized killers of marine bacteria.</title>
        <authorList>
            <person name="Kauffman K.M."/>
            <person name="Hussain F.A."/>
            <person name="Yang J."/>
            <person name="Arevalo P."/>
            <person name="Brown J.M."/>
            <person name="Chang W.K."/>
            <person name="VanInsberghe D."/>
            <person name="Elsherbini J."/>
            <person name="Sharma R.S."/>
            <person name="Cutler M.B."/>
            <person name="Kelly L."/>
            <person name="Polz M.F."/>
        </authorList>
    </citation>
    <scope>NUCLEOTIDE SEQUENCE</scope>
    <source>
        <strain evidence="8">10N.222.46.E12</strain>
    </source>
</reference>
<dbReference type="GeneID" id="50231560"/>
<evidence type="ECO:0000256" key="4">
    <source>
        <dbReference type="ARBA" id="ARBA00022989"/>
    </source>
</evidence>
<dbReference type="Pfam" id="PF06271">
    <property type="entry name" value="RDD"/>
    <property type="match status" value="1"/>
</dbReference>
<feature type="transmembrane region" description="Helical" evidence="6">
    <location>
        <begin position="12"/>
        <end position="37"/>
    </location>
</feature>